<accession>A0A914CWS6</accession>
<proteinExistence type="predicted"/>
<dbReference type="WBParaSite" id="ACRNAN_scaffold15053.g14565.t1">
    <property type="protein sequence ID" value="ACRNAN_scaffold15053.g14565.t1"/>
    <property type="gene ID" value="ACRNAN_scaffold15053.g14565"/>
</dbReference>
<dbReference type="Proteomes" id="UP000887540">
    <property type="component" value="Unplaced"/>
</dbReference>
<sequence>MTQLLTSQSTKIMSWMNQINDIWKKIPENSSMPLASICRERLFSKAELINAGMLRNRFSTDMVDKILVIKANLEKVYLVPSSEPNFDDIAVETEE</sequence>
<organism evidence="1 2">
    <name type="scientific">Acrobeloides nanus</name>
    <dbReference type="NCBI Taxonomy" id="290746"/>
    <lineage>
        <taxon>Eukaryota</taxon>
        <taxon>Metazoa</taxon>
        <taxon>Ecdysozoa</taxon>
        <taxon>Nematoda</taxon>
        <taxon>Chromadorea</taxon>
        <taxon>Rhabditida</taxon>
        <taxon>Tylenchina</taxon>
        <taxon>Cephalobomorpha</taxon>
        <taxon>Cephaloboidea</taxon>
        <taxon>Cephalobidae</taxon>
        <taxon>Acrobeloides</taxon>
    </lineage>
</organism>
<dbReference type="AlphaFoldDB" id="A0A914CWS6"/>
<keyword evidence="1" id="KW-1185">Reference proteome</keyword>
<evidence type="ECO:0000313" key="1">
    <source>
        <dbReference type="Proteomes" id="UP000887540"/>
    </source>
</evidence>
<reference evidence="2" key="1">
    <citation type="submission" date="2022-11" db="UniProtKB">
        <authorList>
            <consortium name="WormBaseParasite"/>
        </authorList>
    </citation>
    <scope>IDENTIFICATION</scope>
</reference>
<name>A0A914CWS6_9BILA</name>
<protein>
    <submittedName>
        <fullName evidence="2">HAT C-terminal dimerisation domain-containing protein</fullName>
    </submittedName>
</protein>
<evidence type="ECO:0000313" key="2">
    <source>
        <dbReference type="WBParaSite" id="ACRNAN_scaffold15053.g14565.t1"/>
    </source>
</evidence>